<protein>
    <recommendedName>
        <fullName evidence="2">N-acetyltransferase domain-containing protein</fullName>
    </recommendedName>
</protein>
<dbReference type="Proteomes" id="UP001530293">
    <property type="component" value="Unassembled WGS sequence"/>
</dbReference>
<dbReference type="AlphaFoldDB" id="A0ABD3MQ70"/>
<comment type="caution">
    <text evidence="3">The sequence shown here is derived from an EMBL/GenBank/DDBJ whole genome shotgun (WGS) entry which is preliminary data.</text>
</comment>
<dbReference type="Pfam" id="PF00583">
    <property type="entry name" value="Acetyltransf_1"/>
    <property type="match status" value="1"/>
</dbReference>
<dbReference type="Gene3D" id="3.40.630.30">
    <property type="match status" value="1"/>
</dbReference>
<organism evidence="3 4">
    <name type="scientific">Discostella pseudostelligera</name>
    <dbReference type="NCBI Taxonomy" id="259834"/>
    <lineage>
        <taxon>Eukaryota</taxon>
        <taxon>Sar</taxon>
        <taxon>Stramenopiles</taxon>
        <taxon>Ochrophyta</taxon>
        <taxon>Bacillariophyta</taxon>
        <taxon>Coscinodiscophyceae</taxon>
        <taxon>Thalassiosirophycidae</taxon>
        <taxon>Stephanodiscales</taxon>
        <taxon>Stephanodiscaceae</taxon>
        <taxon>Discostella</taxon>
    </lineage>
</organism>
<name>A0ABD3MQ70_9STRA</name>
<keyword evidence="1" id="KW-0732">Signal</keyword>
<feature type="chain" id="PRO_5044756822" description="N-acetyltransferase domain-containing protein" evidence="1">
    <location>
        <begin position="32"/>
        <end position="321"/>
    </location>
</feature>
<gene>
    <name evidence="3" type="ORF">ACHAWU_002774</name>
</gene>
<feature type="domain" description="N-acetyltransferase" evidence="2">
    <location>
        <begin position="112"/>
        <end position="316"/>
    </location>
</feature>
<accession>A0ABD3MQ70</accession>
<sequence length="321" mass="35661">MARGEIKSPAALMAVALALVATMHLAASSSASSTSCLRAAFTAGPPVFLSIYPRTRQIMRTLDDECNGPYCRRRHGAQNSLSAIRQIDSEIDDAANAIATNSAPTLPNNIDFHMREARYSDLGQVADLTTDAFFFSSTNTGVNPITRTIRYLLELDRLQNNFPYNAPSINNNENDDRHFYLVATPADDDSKIIGFCDIDGRTPKAKEKDGLGMLGVGLPAKKKPTMATVQRPCPYFSDLVVHPSYRRRGIASNLASEAECRANKNWKYDELYLCIRLDDELVLRMYSDRGYVFVDPSNMSQDMMDFLAVQEGKTLMRLSFG</sequence>
<dbReference type="PROSITE" id="PS51186">
    <property type="entry name" value="GNAT"/>
    <property type="match status" value="1"/>
</dbReference>
<evidence type="ECO:0000256" key="1">
    <source>
        <dbReference type="SAM" id="SignalP"/>
    </source>
</evidence>
<keyword evidence="4" id="KW-1185">Reference proteome</keyword>
<evidence type="ECO:0000313" key="4">
    <source>
        <dbReference type="Proteomes" id="UP001530293"/>
    </source>
</evidence>
<dbReference type="EMBL" id="JALLBG020000089">
    <property type="protein sequence ID" value="KAL3766059.1"/>
    <property type="molecule type" value="Genomic_DNA"/>
</dbReference>
<evidence type="ECO:0000259" key="2">
    <source>
        <dbReference type="PROSITE" id="PS51186"/>
    </source>
</evidence>
<proteinExistence type="predicted"/>
<feature type="signal peptide" evidence="1">
    <location>
        <begin position="1"/>
        <end position="31"/>
    </location>
</feature>
<dbReference type="InterPro" id="IPR016181">
    <property type="entry name" value="Acyl_CoA_acyltransferase"/>
</dbReference>
<reference evidence="3 4" key="1">
    <citation type="submission" date="2024-10" db="EMBL/GenBank/DDBJ databases">
        <title>Updated reference genomes for cyclostephanoid diatoms.</title>
        <authorList>
            <person name="Roberts W.R."/>
            <person name="Alverson A.J."/>
        </authorList>
    </citation>
    <scope>NUCLEOTIDE SEQUENCE [LARGE SCALE GENOMIC DNA]</scope>
    <source>
        <strain evidence="3 4">AJA232-27</strain>
    </source>
</reference>
<dbReference type="SUPFAM" id="SSF55729">
    <property type="entry name" value="Acyl-CoA N-acyltransferases (Nat)"/>
    <property type="match status" value="1"/>
</dbReference>
<dbReference type="CDD" id="cd04301">
    <property type="entry name" value="NAT_SF"/>
    <property type="match status" value="1"/>
</dbReference>
<evidence type="ECO:0000313" key="3">
    <source>
        <dbReference type="EMBL" id="KAL3766059.1"/>
    </source>
</evidence>
<dbReference type="InterPro" id="IPR000182">
    <property type="entry name" value="GNAT_dom"/>
</dbReference>